<gene>
    <name evidence="1" type="ORF">G3M58_88085</name>
</gene>
<protein>
    <submittedName>
        <fullName evidence="1">Uncharacterized protein</fullName>
    </submittedName>
</protein>
<accession>A0A6G3XWJ5</accession>
<name>A0A6G3XWJ5_9ACTN</name>
<dbReference type="EMBL" id="JAAGMN010009526">
    <property type="protein sequence ID" value="NEE22014.1"/>
    <property type="molecule type" value="Genomic_DNA"/>
</dbReference>
<sequence>MPNFDKYIEAFTRFLTPVLEFLGIGVDGILASKTIGELSEIAGQLSLQAVAAREDADRSLGIART</sequence>
<reference evidence="1" key="1">
    <citation type="submission" date="2020-01" db="EMBL/GenBank/DDBJ databases">
        <title>Insect and environment-associated Actinomycetes.</title>
        <authorList>
            <person name="Currrie C."/>
            <person name="Chevrette M."/>
            <person name="Carlson C."/>
            <person name="Stubbendieck R."/>
            <person name="Wendt-Pienkowski E."/>
        </authorList>
    </citation>
    <scope>NUCLEOTIDE SEQUENCE</scope>
    <source>
        <strain evidence="1">SID7499</strain>
    </source>
</reference>
<organism evidence="1">
    <name type="scientific">Streptomyces sp. SID7499</name>
    <dbReference type="NCBI Taxonomy" id="2706086"/>
    <lineage>
        <taxon>Bacteria</taxon>
        <taxon>Bacillati</taxon>
        <taxon>Actinomycetota</taxon>
        <taxon>Actinomycetes</taxon>
        <taxon>Kitasatosporales</taxon>
        <taxon>Streptomycetaceae</taxon>
        <taxon>Streptomyces</taxon>
    </lineage>
</organism>
<dbReference type="AlphaFoldDB" id="A0A6G3XWJ5"/>
<proteinExistence type="predicted"/>
<feature type="non-terminal residue" evidence="1">
    <location>
        <position position="65"/>
    </location>
</feature>
<evidence type="ECO:0000313" key="1">
    <source>
        <dbReference type="EMBL" id="NEE22014.1"/>
    </source>
</evidence>
<comment type="caution">
    <text evidence="1">The sequence shown here is derived from an EMBL/GenBank/DDBJ whole genome shotgun (WGS) entry which is preliminary data.</text>
</comment>